<feature type="region of interest" description="Disordered" evidence="14">
    <location>
        <begin position="53"/>
        <end position="101"/>
    </location>
</feature>
<evidence type="ECO:0000256" key="15">
    <source>
        <dbReference type="SAM" id="Phobius"/>
    </source>
</evidence>
<dbReference type="Proteomes" id="UP000726737">
    <property type="component" value="Unassembled WGS sequence"/>
</dbReference>
<evidence type="ECO:0000256" key="8">
    <source>
        <dbReference type="ARBA" id="ARBA00022801"/>
    </source>
</evidence>
<dbReference type="GO" id="GO:0005774">
    <property type="term" value="C:vacuolar membrane"/>
    <property type="evidence" value="ECO:0007669"/>
    <property type="project" value="UniProtKB-SubCell"/>
</dbReference>
<dbReference type="Pfam" id="PF04389">
    <property type="entry name" value="Peptidase_M28"/>
    <property type="match status" value="1"/>
</dbReference>
<dbReference type="EMBL" id="JAAAJA010000614">
    <property type="protein sequence ID" value="KAG0251154.1"/>
    <property type="molecule type" value="Genomic_DNA"/>
</dbReference>
<protein>
    <recommendedName>
        <fullName evidence="13">Peptide hydrolase</fullName>
        <ecNumber evidence="13">3.4.-.-</ecNumber>
    </recommendedName>
</protein>
<comment type="caution">
    <text evidence="17">The sequence shown here is derived from an EMBL/GenBank/DDBJ whole genome shotgun (WGS) entry which is preliminary data.</text>
</comment>
<comment type="similarity">
    <text evidence="4 13">Belongs to the peptidase M28 family.</text>
</comment>
<proteinExistence type="inferred from homology"/>
<keyword evidence="7 15" id="KW-0812">Transmembrane</keyword>
<feature type="region of interest" description="Disordered" evidence="14">
    <location>
        <begin position="446"/>
        <end position="487"/>
    </location>
</feature>
<keyword evidence="9 13" id="KW-0862">Zinc</keyword>
<comment type="cofactor">
    <cofactor evidence="1">
        <name>Zn(2+)</name>
        <dbReference type="ChEBI" id="CHEBI:29105"/>
    </cofactor>
</comment>
<dbReference type="InterPro" id="IPR007484">
    <property type="entry name" value="Peptidase_M28"/>
</dbReference>
<evidence type="ECO:0000313" key="18">
    <source>
        <dbReference type="Proteomes" id="UP000726737"/>
    </source>
</evidence>
<feature type="transmembrane region" description="Helical" evidence="15">
    <location>
        <begin position="701"/>
        <end position="720"/>
    </location>
</feature>
<keyword evidence="10 15" id="KW-1133">Transmembrane helix</keyword>
<dbReference type="SUPFAM" id="SSF53187">
    <property type="entry name" value="Zn-dependent exopeptidases"/>
    <property type="match status" value="1"/>
</dbReference>
<feature type="compositionally biased region" description="Low complexity" evidence="14">
    <location>
        <begin position="71"/>
        <end position="83"/>
    </location>
</feature>
<feature type="transmembrane region" description="Helical" evidence="15">
    <location>
        <begin position="389"/>
        <end position="415"/>
    </location>
</feature>
<feature type="region of interest" description="Disordered" evidence="14">
    <location>
        <begin position="870"/>
        <end position="900"/>
    </location>
</feature>
<keyword evidence="6 13" id="KW-0645">Protease</keyword>
<feature type="domain" description="Peptidase M28" evidence="16">
    <location>
        <begin position="143"/>
        <end position="313"/>
    </location>
</feature>
<evidence type="ECO:0000256" key="11">
    <source>
        <dbReference type="ARBA" id="ARBA00023049"/>
    </source>
</evidence>
<keyword evidence="18" id="KW-1185">Reference proteome</keyword>
<evidence type="ECO:0000256" key="2">
    <source>
        <dbReference type="ARBA" id="ARBA00003273"/>
    </source>
</evidence>
<accession>A0A9P6PPB1</accession>
<feature type="transmembrane region" description="Helical" evidence="15">
    <location>
        <begin position="531"/>
        <end position="552"/>
    </location>
</feature>
<dbReference type="GO" id="GO:0008235">
    <property type="term" value="F:metalloexopeptidase activity"/>
    <property type="evidence" value="ECO:0007669"/>
    <property type="project" value="InterPro"/>
</dbReference>
<dbReference type="Gene3D" id="3.40.630.10">
    <property type="entry name" value="Zn peptidases"/>
    <property type="match status" value="1"/>
</dbReference>
<keyword evidence="11" id="KW-0482">Metalloprotease</keyword>
<evidence type="ECO:0000256" key="6">
    <source>
        <dbReference type="ARBA" id="ARBA00022670"/>
    </source>
</evidence>
<evidence type="ECO:0000256" key="5">
    <source>
        <dbReference type="ARBA" id="ARBA00022554"/>
    </source>
</evidence>
<feature type="transmembrane region" description="Helical" evidence="15">
    <location>
        <begin position="601"/>
        <end position="623"/>
    </location>
</feature>
<evidence type="ECO:0000256" key="1">
    <source>
        <dbReference type="ARBA" id="ARBA00001947"/>
    </source>
</evidence>
<comment type="subcellular location">
    <subcellularLocation>
        <location evidence="3">Vacuole membrane</location>
        <topology evidence="3">Multi-pass membrane protein</topology>
    </subcellularLocation>
</comment>
<evidence type="ECO:0000256" key="7">
    <source>
        <dbReference type="ARBA" id="ARBA00022692"/>
    </source>
</evidence>
<feature type="transmembrane region" description="Helical" evidence="15">
    <location>
        <begin position="572"/>
        <end position="595"/>
    </location>
</feature>
<keyword evidence="13" id="KW-0479">Metal-binding</keyword>
<feature type="transmembrane region" description="Helical" evidence="15">
    <location>
        <begin position="675"/>
        <end position="694"/>
    </location>
</feature>
<evidence type="ECO:0000313" key="17">
    <source>
        <dbReference type="EMBL" id="KAG0251154.1"/>
    </source>
</evidence>
<dbReference type="OrthoDB" id="76293at2759"/>
<evidence type="ECO:0000259" key="16">
    <source>
        <dbReference type="Pfam" id="PF04389"/>
    </source>
</evidence>
<dbReference type="AlphaFoldDB" id="A0A9P6PPB1"/>
<evidence type="ECO:0000256" key="12">
    <source>
        <dbReference type="ARBA" id="ARBA00023180"/>
    </source>
</evidence>
<keyword evidence="15" id="KW-0472">Membrane</keyword>
<evidence type="ECO:0000256" key="14">
    <source>
        <dbReference type="SAM" id="MobiDB-lite"/>
    </source>
</evidence>
<keyword evidence="12" id="KW-0325">Glycoprotein</keyword>
<dbReference type="PANTHER" id="PTHR12147:SF58">
    <property type="entry name" value="VACUOLAR MEMBRANE PROTEASE"/>
    <property type="match status" value="1"/>
</dbReference>
<evidence type="ECO:0000256" key="10">
    <source>
        <dbReference type="ARBA" id="ARBA00022989"/>
    </source>
</evidence>
<keyword evidence="8 13" id="KW-0378">Hydrolase</keyword>
<name>A0A9P6PPB1_9FUNG</name>
<dbReference type="InterPro" id="IPR045175">
    <property type="entry name" value="M28_fam"/>
</dbReference>
<feature type="transmembrane region" description="Helical" evidence="15">
    <location>
        <begin position="497"/>
        <end position="519"/>
    </location>
</feature>
<keyword evidence="5" id="KW-0926">Vacuole</keyword>
<sequence length="900" mass="98624">MFNPHTAWGHLEALTTTPHPYNSRANTDKTQKYIRDQFRALQAEAIALGRRNVRYDDSGDGGNSTWAYKSQLQDQQQQQQQQRHQGDDHSEPTEPADGQEEALQPEMHEIVQVDNMVMWVGGVVESTEGDGDVPVKIEIDVDQESQTALLISAHFDSAATSYGSTDAGGGVAVALALIRHFIHHPVQHTIIFNLNNAEEVGLLGATAFMGNLPNSTTDAGKGHPWKKYARAFVNLEGAGAGGPSLLFRASNYDIISHYADNAPFPHASVFASDAFQLGLINSDTDYSIYTQHGLPGLDIAFYQHRAMYHSTTESLPIRSLYHMGSNAQATITGLCNSNYLDSLRSRPKPIPKPNSKPRKPRPFFSPRAWFAGKSIFYDILGKQMILTDLWAYLLVNAFLLGLGLPVLTIVVVYVGQAIRTRQARRQALNQSAQQAPTHTLRSVLDSSSMTGYSDDGYSPLTPRPDSFRNSGRYGDPASTSKDHQEQLPRRTAITRTLALVVLIVALDLGAVVAASQWLIKINPLVRYGYAWHVLFGFGLLLMVVHTLAVYLFTSIEGCIFGPVPIVRGYTQWTLALGLWWWVVVLVVGTGVASWLSIGSLYGTTTLAVCASGAALLQSLISLSTPEGGMDGSGKGWIFVLATSLLVPGVILLDQAVLAVHLTAQSLIPKDIGSMYIIYGLVLIPVLMPMIPIISRGRNFKTALLCESVLLALIMVLLSQVEPFTANDPANLYFFQYYNQTAGTSFVDLVTDSGEGYLARMLQDVPLPLSPITQTMLGEEVTIPTNGCIPAAHPSGRFGESCQFRPKRQVFEDDGSKTKPLQVEWLSSPKLGLDGWREGRLQILALESRICSVHLAQTMPGVETLVWMEQSGDDKNTGPNGEQDPFNHRPKTLNLGKDEEH</sequence>
<evidence type="ECO:0000256" key="13">
    <source>
        <dbReference type="RuleBase" id="RU361240"/>
    </source>
</evidence>
<dbReference type="PANTHER" id="PTHR12147">
    <property type="entry name" value="METALLOPEPTIDASE M28 FAMILY MEMBER"/>
    <property type="match status" value="1"/>
</dbReference>
<evidence type="ECO:0000256" key="4">
    <source>
        <dbReference type="ARBA" id="ARBA00010918"/>
    </source>
</evidence>
<feature type="transmembrane region" description="Helical" evidence="15">
    <location>
        <begin position="635"/>
        <end position="663"/>
    </location>
</feature>
<gene>
    <name evidence="17" type="ORF">BG011_007805</name>
</gene>
<organism evidence="17 18">
    <name type="scientific">Mortierella polycephala</name>
    <dbReference type="NCBI Taxonomy" id="41804"/>
    <lineage>
        <taxon>Eukaryota</taxon>
        <taxon>Fungi</taxon>
        <taxon>Fungi incertae sedis</taxon>
        <taxon>Mucoromycota</taxon>
        <taxon>Mortierellomycotina</taxon>
        <taxon>Mortierellomycetes</taxon>
        <taxon>Mortierellales</taxon>
        <taxon>Mortierellaceae</taxon>
        <taxon>Mortierella</taxon>
    </lineage>
</organism>
<reference evidence="17" key="1">
    <citation type="journal article" date="2020" name="Fungal Divers.">
        <title>Resolving the Mortierellaceae phylogeny through synthesis of multi-gene phylogenetics and phylogenomics.</title>
        <authorList>
            <person name="Vandepol N."/>
            <person name="Liber J."/>
            <person name="Desiro A."/>
            <person name="Na H."/>
            <person name="Kennedy M."/>
            <person name="Barry K."/>
            <person name="Grigoriev I.V."/>
            <person name="Miller A.N."/>
            <person name="O'Donnell K."/>
            <person name="Stajich J.E."/>
            <person name="Bonito G."/>
        </authorList>
    </citation>
    <scope>NUCLEOTIDE SEQUENCE</scope>
    <source>
        <strain evidence="17">KOD948</strain>
    </source>
</reference>
<comment type="function">
    <text evidence="2">May be involved in vacuolar sorting and osmoregulation.</text>
</comment>
<dbReference type="GO" id="GO:0006508">
    <property type="term" value="P:proteolysis"/>
    <property type="evidence" value="ECO:0007669"/>
    <property type="project" value="UniProtKB-KW"/>
</dbReference>
<evidence type="ECO:0000256" key="3">
    <source>
        <dbReference type="ARBA" id="ARBA00004128"/>
    </source>
</evidence>
<dbReference type="EC" id="3.4.-.-" evidence="13"/>
<dbReference type="GO" id="GO:0046872">
    <property type="term" value="F:metal ion binding"/>
    <property type="evidence" value="ECO:0007669"/>
    <property type="project" value="UniProtKB-KW"/>
</dbReference>
<evidence type="ECO:0000256" key="9">
    <source>
        <dbReference type="ARBA" id="ARBA00022833"/>
    </source>
</evidence>